<dbReference type="Gene3D" id="3.20.20.190">
    <property type="entry name" value="Phosphatidylinositol (PI) phosphodiesterase"/>
    <property type="match status" value="1"/>
</dbReference>
<name>A0A151GPW8_DRECN</name>
<gene>
    <name evidence="2" type="ORF">DCS_00287</name>
</gene>
<reference evidence="2 3" key="1">
    <citation type="journal article" date="2016" name="Sci. Rep.">
        <title>Insights into Adaptations to a Near-Obligate Nematode Endoparasitic Lifestyle from the Finished Genome of Drechmeria coniospora.</title>
        <authorList>
            <person name="Zhang L."/>
            <person name="Zhou Z."/>
            <person name="Guo Q."/>
            <person name="Fokkens L."/>
            <person name="Miskei M."/>
            <person name="Pocsi I."/>
            <person name="Zhang W."/>
            <person name="Chen M."/>
            <person name="Wang L."/>
            <person name="Sun Y."/>
            <person name="Donzelli B.G."/>
            <person name="Gibson D.M."/>
            <person name="Nelson D.R."/>
            <person name="Luo J.G."/>
            <person name="Rep M."/>
            <person name="Liu H."/>
            <person name="Yang S."/>
            <person name="Wang J."/>
            <person name="Krasnoff S.B."/>
            <person name="Xu Y."/>
            <person name="Molnar I."/>
            <person name="Lin M."/>
        </authorList>
    </citation>
    <scope>NUCLEOTIDE SEQUENCE [LARGE SCALE GENOMIC DNA]</scope>
    <source>
        <strain evidence="2 3">ARSEF 6962</strain>
    </source>
</reference>
<feature type="signal peptide" evidence="1">
    <location>
        <begin position="1"/>
        <end position="27"/>
    </location>
</feature>
<dbReference type="RefSeq" id="XP_040658509.1">
    <property type="nucleotide sequence ID" value="XM_040797626.1"/>
</dbReference>
<dbReference type="GO" id="GO:0006629">
    <property type="term" value="P:lipid metabolic process"/>
    <property type="evidence" value="ECO:0007669"/>
    <property type="project" value="InterPro"/>
</dbReference>
<dbReference type="EMBL" id="LAYC01000001">
    <property type="protein sequence ID" value="KYK59157.1"/>
    <property type="molecule type" value="Genomic_DNA"/>
</dbReference>
<keyword evidence="1" id="KW-0732">Signal</keyword>
<proteinExistence type="predicted"/>
<comment type="caution">
    <text evidence="2">The sequence shown here is derived from an EMBL/GenBank/DDBJ whole genome shotgun (WGS) entry which is preliminary data.</text>
</comment>
<dbReference type="Proteomes" id="UP000076580">
    <property type="component" value="Chromosome 01"/>
</dbReference>
<sequence>MAFIIGLLRLLCFLGLLPSYEYSFAVAGPVAVRTNVTDASSSPPRPLFVIAHRVHTSQGLEDALRHGANAIEMDATAWPDGWIACHDEGVVESRGDSMKAMFRAVADQRRAGKNMIFVWLDIKNADRYSPTDSSNGDSTILALRQLAREILEPAQVRVLYGFQYPGGVAYDLIRAGLDDNEAINLNGNATVVNHRFETHGHVDIKQRIMSYGWSDLPFEFGNCFEHAYFTCTELRQAEESKRFGQVYGWTLDAGQEEYAKHMLGDANVDGIIYGFRQTHYYDHEDTRSAIRDITRWLENNPARRYLATARDMPW</sequence>
<dbReference type="GeneID" id="63712930"/>
<accession>A0A151GPW8</accession>
<evidence type="ECO:0000256" key="1">
    <source>
        <dbReference type="SAM" id="SignalP"/>
    </source>
</evidence>
<dbReference type="GO" id="GO:0008081">
    <property type="term" value="F:phosphoric diester hydrolase activity"/>
    <property type="evidence" value="ECO:0007669"/>
    <property type="project" value="InterPro"/>
</dbReference>
<evidence type="ECO:0008006" key="4">
    <source>
        <dbReference type="Google" id="ProtNLM"/>
    </source>
</evidence>
<protein>
    <recommendedName>
        <fullName evidence="4">Phospholipase D</fullName>
    </recommendedName>
</protein>
<dbReference type="InParanoid" id="A0A151GPW8"/>
<dbReference type="InterPro" id="IPR017946">
    <property type="entry name" value="PLC-like_Pdiesterase_TIM-brl"/>
</dbReference>
<evidence type="ECO:0000313" key="3">
    <source>
        <dbReference type="Proteomes" id="UP000076580"/>
    </source>
</evidence>
<keyword evidence="3" id="KW-1185">Reference proteome</keyword>
<evidence type="ECO:0000313" key="2">
    <source>
        <dbReference type="EMBL" id="KYK59157.1"/>
    </source>
</evidence>
<dbReference type="SUPFAM" id="SSF51695">
    <property type="entry name" value="PLC-like phosphodiesterases"/>
    <property type="match status" value="1"/>
</dbReference>
<organism evidence="2 3">
    <name type="scientific">Drechmeria coniospora</name>
    <name type="common">Nematophagous fungus</name>
    <name type="synonym">Meria coniospora</name>
    <dbReference type="NCBI Taxonomy" id="98403"/>
    <lineage>
        <taxon>Eukaryota</taxon>
        <taxon>Fungi</taxon>
        <taxon>Dikarya</taxon>
        <taxon>Ascomycota</taxon>
        <taxon>Pezizomycotina</taxon>
        <taxon>Sordariomycetes</taxon>
        <taxon>Hypocreomycetidae</taxon>
        <taxon>Hypocreales</taxon>
        <taxon>Ophiocordycipitaceae</taxon>
        <taxon>Drechmeria</taxon>
    </lineage>
</organism>
<feature type="chain" id="PRO_5007580796" description="Phospholipase D" evidence="1">
    <location>
        <begin position="28"/>
        <end position="314"/>
    </location>
</feature>
<dbReference type="AlphaFoldDB" id="A0A151GPW8"/>